<keyword evidence="3" id="KW-1185">Reference proteome</keyword>
<feature type="transmembrane region" description="Helical" evidence="1">
    <location>
        <begin position="260"/>
        <end position="280"/>
    </location>
</feature>
<keyword evidence="1" id="KW-0472">Membrane</keyword>
<keyword evidence="1" id="KW-0812">Transmembrane</keyword>
<evidence type="ECO:0000313" key="3">
    <source>
        <dbReference type="Proteomes" id="UP000199008"/>
    </source>
</evidence>
<dbReference type="RefSeq" id="WP_092984501.1">
    <property type="nucleotide sequence ID" value="NZ_FNFY01000003.1"/>
</dbReference>
<accession>A0A1G9BSU3</accession>
<dbReference type="OrthoDB" id="2352496at2"/>
<feature type="transmembrane region" description="Helical" evidence="1">
    <location>
        <begin position="172"/>
        <end position="191"/>
    </location>
</feature>
<protein>
    <recommendedName>
        <fullName evidence="4">DUF4129 domain-containing protein</fullName>
    </recommendedName>
</protein>
<organism evidence="2 3">
    <name type="scientific">Lacicoccus qingdaonensis</name>
    <dbReference type="NCBI Taxonomy" id="576118"/>
    <lineage>
        <taxon>Bacteria</taxon>
        <taxon>Bacillati</taxon>
        <taxon>Bacillota</taxon>
        <taxon>Bacilli</taxon>
        <taxon>Bacillales</taxon>
        <taxon>Salinicoccaceae</taxon>
        <taxon>Lacicoccus</taxon>
    </lineage>
</organism>
<feature type="transmembrane region" description="Helical" evidence="1">
    <location>
        <begin position="198"/>
        <end position="220"/>
    </location>
</feature>
<feature type="transmembrane region" description="Helical" evidence="1">
    <location>
        <begin position="40"/>
        <end position="59"/>
    </location>
</feature>
<gene>
    <name evidence="2" type="ORF">SAMN05216216_10389</name>
</gene>
<evidence type="ECO:0000256" key="1">
    <source>
        <dbReference type="SAM" id="Phobius"/>
    </source>
</evidence>
<dbReference type="Proteomes" id="UP000199008">
    <property type="component" value="Unassembled WGS sequence"/>
</dbReference>
<feature type="transmembrane region" description="Helical" evidence="1">
    <location>
        <begin position="109"/>
        <end position="127"/>
    </location>
</feature>
<dbReference type="AlphaFoldDB" id="A0A1G9BSU3"/>
<feature type="transmembrane region" description="Helical" evidence="1">
    <location>
        <begin position="12"/>
        <end position="28"/>
    </location>
</feature>
<feature type="transmembrane region" description="Helical" evidence="1">
    <location>
        <begin position="139"/>
        <end position="160"/>
    </location>
</feature>
<name>A0A1G9BSU3_9BACL</name>
<reference evidence="3" key="1">
    <citation type="submission" date="2016-10" db="EMBL/GenBank/DDBJ databases">
        <authorList>
            <person name="Varghese N."/>
            <person name="Submissions S."/>
        </authorList>
    </citation>
    <scope>NUCLEOTIDE SEQUENCE [LARGE SCALE GENOMIC DNA]</scope>
    <source>
        <strain evidence="3">CGMCC 1.8895</strain>
    </source>
</reference>
<proteinExistence type="predicted"/>
<keyword evidence="1" id="KW-1133">Transmembrane helix</keyword>
<evidence type="ECO:0000313" key="2">
    <source>
        <dbReference type="EMBL" id="SDK42390.1"/>
    </source>
</evidence>
<dbReference type="EMBL" id="FNFY01000003">
    <property type="protein sequence ID" value="SDK42390.1"/>
    <property type="molecule type" value="Genomic_DNA"/>
</dbReference>
<sequence>MSFLKYHTSFLSLYLVEMAFVLMIYLFLNIHNTTDDRNHILIFITVILAQYVISHLINWKTRIRYIYILAPVTLIILMFTGDYFLSALLLSTLPVWRLEQLHYSTSDTLAPLAIIASLILLIIITMLSTSEVDSNLSAFNLIFVIAITGYFVTKIISLAMDSGYGFTSYLKVVSVFAAIFLAVSFFIGYIYKFIIFGLSYVVIFLLNAFVFLLRPIFAFLENVELDYPDDIFEEEETELDGYESPEEIVSSTNQILNIPFGPVVIAAVVIAVILFIYFYFKNRDIVTEEKTAGQKNTFADNTKTYKPENKKAPTDKVRRLYFDFEKWASSKGYGRYYDETIEQWFSRLSLEEYISISKLQYYQKMRYKDKVLSDEEFKLLKTYIKEFKDILSKKPD</sequence>
<feature type="transmembrane region" description="Helical" evidence="1">
    <location>
        <begin position="66"/>
        <end position="89"/>
    </location>
</feature>
<evidence type="ECO:0008006" key="4">
    <source>
        <dbReference type="Google" id="ProtNLM"/>
    </source>
</evidence>
<dbReference type="STRING" id="576118.SAMN05216216_10389"/>